<dbReference type="Gene3D" id="1.10.8.10">
    <property type="entry name" value="DNA helicase RuvA subunit, C-terminal domain"/>
    <property type="match status" value="2"/>
</dbReference>
<dbReference type="Proteomes" id="UP000436088">
    <property type="component" value="Unassembled WGS sequence"/>
</dbReference>
<dbReference type="AlphaFoldDB" id="A0A6A2ZJ25"/>
<dbReference type="InterPro" id="IPR000626">
    <property type="entry name" value="Ubiquitin-like_dom"/>
</dbReference>
<evidence type="ECO:0000313" key="4">
    <source>
        <dbReference type="EMBL" id="KAE8690965.1"/>
    </source>
</evidence>
<dbReference type="InterPro" id="IPR009060">
    <property type="entry name" value="UBA-like_sf"/>
</dbReference>
<evidence type="ECO:0000256" key="1">
    <source>
        <dbReference type="SAM" id="MobiDB-lite"/>
    </source>
</evidence>
<dbReference type="InterPro" id="IPR039749">
    <property type="entry name" value="NUB1"/>
</dbReference>
<feature type="region of interest" description="Disordered" evidence="1">
    <location>
        <begin position="479"/>
        <end position="502"/>
    </location>
</feature>
<feature type="domain" description="UBA" evidence="2">
    <location>
        <begin position="358"/>
        <end position="398"/>
    </location>
</feature>
<sequence length="550" mass="61599">MAKLRIGGTWVGVLELELENWTVAMLREEVAKRSNGLRPDSINLISAGKVLKDGDGSQKLSQLGIRNNSKILASRVSVDEGKSLKQELMAEEERSRRLARVKAAATALSQRHVDGSLPVEDFNIELENQGGQKVQLGTETDQRAVMMGLMLHENAKNLLRRQLYKDALEVLTMGEEAFSLCDPKVLEFIDNVPILQIDMVWCYFLLRDISWLSVAGIRLEKSREGLERCHGKDFSRVRLLQAGCQPELALHMRLELLEGVVAYHNGQFHKSKMALTSAQAKFSKLQVSDEALSHVMSMGFKEHDARRALRLNNQDMGRAVDFLFEEKAKRAQKREDDIRHKEEIMELKQYGVTPLKKAVNLDKLKELVAIGFEKKLAAEALRRNENDFQKALDDLTNPETNSTIQLDIELRKRKRKERAANARIEELVSMGFDRSIVAAAVAAIQSDETMEQTLSRLLSGFQPPLPGVDAYSILNPDIASTNDSAEGTSTAADEERDVEMEDELARDIEGADALSDYDIEVTKEGEAIQEYLTILASTDSKEAQSSGCEK</sequence>
<dbReference type="OrthoDB" id="434245at2759"/>
<accession>A0A6A2ZJ25</accession>
<feature type="domain" description="Ubiquitin-like" evidence="3">
    <location>
        <begin position="22"/>
        <end position="71"/>
    </location>
</feature>
<dbReference type="PANTHER" id="PTHR12948:SF3">
    <property type="entry name" value="NEDD8 ULTIMATE BUSTER 1"/>
    <property type="match status" value="1"/>
</dbReference>
<dbReference type="EMBL" id="VEPZ02001150">
    <property type="protein sequence ID" value="KAE8690965.1"/>
    <property type="molecule type" value="Genomic_DNA"/>
</dbReference>
<feature type="compositionally biased region" description="Acidic residues" evidence="1">
    <location>
        <begin position="492"/>
        <end position="502"/>
    </location>
</feature>
<feature type="compositionally biased region" description="Polar residues" evidence="1">
    <location>
        <begin position="479"/>
        <end position="491"/>
    </location>
</feature>
<protein>
    <submittedName>
        <fullName evidence="4">Protein OS-9-like</fullName>
    </submittedName>
</protein>
<evidence type="ECO:0000259" key="3">
    <source>
        <dbReference type="PROSITE" id="PS50053"/>
    </source>
</evidence>
<name>A0A6A2ZJ25_HIBSY</name>
<dbReference type="Gene3D" id="3.10.20.90">
    <property type="entry name" value="Phosphatidylinositol 3-kinase Catalytic Subunit, Chain A, domain 1"/>
    <property type="match status" value="1"/>
</dbReference>
<dbReference type="InterPro" id="IPR029071">
    <property type="entry name" value="Ubiquitin-like_domsf"/>
</dbReference>
<evidence type="ECO:0000259" key="2">
    <source>
        <dbReference type="PROSITE" id="PS50030"/>
    </source>
</evidence>
<dbReference type="PANTHER" id="PTHR12948">
    <property type="entry name" value="NEDD8 ULTIMATE BUSTER-1 BS4 PROTEIN"/>
    <property type="match status" value="1"/>
</dbReference>
<dbReference type="SUPFAM" id="SSF46934">
    <property type="entry name" value="UBA-like"/>
    <property type="match status" value="2"/>
</dbReference>
<gene>
    <name evidence="4" type="ORF">F3Y22_tig00110893pilonHSYRG00808</name>
</gene>
<organism evidence="4 5">
    <name type="scientific">Hibiscus syriacus</name>
    <name type="common">Rose of Sharon</name>
    <dbReference type="NCBI Taxonomy" id="106335"/>
    <lineage>
        <taxon>Eukaryota</taxon>
        <taxon>Viridiplantae</taxon>
        <taxon>Streptophyta</taxon>
        <taxon>Embryophyta</taxon>
        <taxon>Tracheophyta</taxon>
        <taxon>Spermatophyta</taxon>
        <taxon>Magnoliopsida</taxon>
        <taxon>eudicotyledons</taxon>
        <taxon>Gunneridae</taxon>
        <taxon>Pentapetalae</taxon>
        <taxon>rosids</taxon>
        <taxon>malvids</taxon>
        <taxon>Malvales</taxon>
        <taxon>Malvaceae</taxon>
        <taxon>Malvoideae</taxon>
        <taxon>Hibiscus</taxon>
    </lineage>
</organism>
<proteinExistence type="predicted"/>
<reference evidence="4" key="1">
    <citation type="submission" date="2019-09" db="EMBL/GenBank/DDBJ databases">
        <title>Draft genome information of white flower Hibiscus syriacus.</title>
        <authorList>
            <person name="Kim Y.-M."/>
        </authorList>
    </citation>
    <scope>NUCLEOTIDE SEQUENCE [LARGE SCALE GENOMIC DNA]</scope>
    <source>
        <strain evidence="4">YM2019G1</strain>
    </source>
</reference>
<dbReference type="PROSITE" id="PS50030">
    <property type="entry name" value="UBA"/>
    <property type="match status" value="3"/>
</dbReference>
<evidence type="ECO:0000313" key="5">
    <source>
        <dbReference type="Proteomes" id="UP000436088"/>
    </source>
</evidence>
<dbReference type="GO" id="GO:0031593">
    <property type="term" value="F:polyubiquitin modification-dependent protein binding"/>
    <property type="evidence" value="ECO:0007669"/>
    <property type="project" value="UniProtKB-ARBA"/>
</dbReference>
<keyword evidence="5" id="KW-1185">Reference proteome</keyword>
<dbReference type="SMART" id="SM00165">
    <property type="entry name" value="UBA"/>
    <property type="match status" value="3"/>
</dbReference>
<comment type="caution">
    <text evidence="4">The sequence shown here is derived from an EMBL/GenBank/DDBJ whole genome shotgun (WGS) entry which is preliminary data.</text>
</comment>
<feature type="domain" description="UBA" evidence="2">
    <location>
        <begin position="414"/>
        <end position="460"/>
    </location>
</feature>
<dbReference type="PROSITE" id="PS50053">
    <property type="entry name" value="UBIQUITIN_2"/>
    <property type="match status" value="1"/>
</dbReference>
<dbReference type="InterPro" id="IPR015940">
    <property type="entry name" value="UBA"/>
</dbReference>
<dbReference type="SUPFAM" id="SSF54236">
    <property type="entry name" value="Ubiquitin-like"/>
    <property type="match status" value="1"/>
</dbReference>
<feature type="domain" description="UBA" evidence="2">
    <location>
        <begin position="286"/>
        <end position="326"/>
    </location>
</feature>
<dbReference type="GO" id="GO:2000058">
    <property type="term" value="P:regulation of ubiquitin-dependent protein catabolic process"/>
    <property type="evidence" value="ECO:0007669"/>
    <property type="project" value="TreeGrafter"/>
</dbReference>
<dbReference type="Pfam" id="PF22562">
    <property type="entry name" value="UBA_7"/>
    <property type="match status" value="1"/>
</dbReference>
<dbReference type="CDD" id="cd14270">
    <property type="entry name" value="UBA"/>
    <property type="match status" value="1"/>
</dbReference>